<dbReference type="InterPro" id="IPR012340">
    <property type="entry name" value="NA-bd_OB-fold"/>
</dbReference>
<dbReference type="EnsemblPlants" id="TuG1812G0300000669.01.T01">
    <property type="protein sequence ID" value="TuG1812G0300000669.01.T01"/>
    <property type="gene ID" value="TuG1812G0300000669.01"/>
</dbReference>
<organism evidence="7 8">
    <name type="scientific">Triticum urartu</name>
    <name type="common">Red wild einkorn</name>
    <name type="synonym">Crithodium urartu</name>
    <dbReference type="NCBI Taxonomy" id="4572"/>
    <lineage>
        <taxon>Eukaryota</taxon>
        <taxon>Viridiplantae</taxon>
        <taxon>Streptophyta</taxon>
        <taxon>Embryophyta</taxon>
        <taxon>Tracheophyta</taxon>
        <taxon>Spermatophyta</taxon>
        <taxon>Magnoliopsida</taxon>
        <taxon>Liliopsida</taxon>
        <taxon>Poales</taxon>
        <taxon>Poaceae</taxon>
        <taxon>BOP clade</taxon>
        <taxon>Pooideae</taxon>
        <taxon>Triticodae</taxon>
        <taxon>Triticeae</taxon>
        <taxon>Triticinae</taxon>
        <taxon>Triticum</taxon>
    </lineage>
</organism>
<dbReference type="GO" id="GO:0003677">
    <property type="term" value="F:DNA binding"/>
    <property type="evidence" value="ECO:0007669"/>
    <property type="project" value="UniProtKB-KW"/>
</dbReference>
<reference evidence="7" key="3">
    <citation type="submission" date="2022-06" db="UniProtKB">
        <authorList>
            <consortium name="EnsemblPlants"/>
        </authorList>
    </citation>
    <scope>IDENTIFICATION</scope>
</reference>
<reference evidence="7" key="2">
    <citation type="submission" date="2018-03" db="EMBL/GenBank/DDBJ databases">
        <title>The Triticum urartu genome reveals the dynamic nature of wheat genome evolution.</title>
        <authorList>
            <person name="Ling H."/>
            <person name="Ma B."/>
            <person name="Shi X."/>
            <person name="Liu H."/>
            <person name="Dong L."/>
            <person name="Sun H."/>
            <person name="Cao Y."/>
            <person name="Gao Q."/>
            <person name="Zheng S."/>
            <person name="Li Y."/>
            <person name="Yu Y."/>
            <person name="Du H."/>
            <person name="Qi M."/>
            <person name="Li Y."/>
            <person name="Yu H."/>
            <person name="Cui Y."/>
            <person name="Wang N."/>
            <person name="Chen C."/>
            <person name="Wu H."/>
            <person name="Zhao Y."/>
            <person name="Zhang J."/>
            <person name="Li Y."/>
            <person name="Zhou W."/>
            <person name="Zhang B."/>
            <person name="Hu W."/>
            <person name="Eijk M."/>
            <person name="Tang J."/>
            <person name="Witsenboer H."/>
            <person name="Zhao S."/>
            <person name="Li Z."/>
            <person name="Zhang A."/>
            <person name="Wang D."/>
            <person name="Liang C."/>
        </authorList>
    </citation>
    <scope>NUCLEOTIDE SEQUENCE [LARGE SCALE GENOMIC DNA]</scope>
    <source>
        <strain evidence="7">cv. G1812</strain>
    </source>
</reference>
<evidence type="ECO:0000313" key="8">
    <source>
        <dbReference type="Proteomes" id="UP000015106"/>
    </source>
</evidence>
<keyword evidence="3" id="KW-0863">Zinc-finger</keyword>
<feature type="domain" description="Replication factor A C-terminal" evidence="6">
    <location>
        <begin position="71"/>
        <end position="182"/>
    </location>
</feature>
<evidence type="ECO:0000256" key="5">
    <source>
        <dbReference type="ARBA" id="ARBA00023125"/>
    </source>
</evidence>
<evidence type="ECO:0000256" key="2">
    <source>
        <dbReference type="ARBA" id="ARBA00022723"/>
    </source>
</evidence>
<dbReference type="Pfam" id="PF08646">
    <property type="entry name" value="Rep_fac-A_C"/>
    <property type="match status" value="1"/>
</dbReference>
<accession>A0A8R7PNH7</accession>
<dbReference type="GO" id="GO:0008270">
    <property type="term" value="F:zinc ion binding"/>
    <property type="evidence" value="ECO:0007669"/>
    <property type="project" value="UniProtKB-KW"/>
</dbReference>
<proteinExistence type="inferred from homology"/>
<dbReference type="InterPro" id="IPR047192">
    <property type="entry name" value="Euk_RPA1_DBD_C"/>
</dbReference>
<evidence type="ECO:0000256" key="1">
    <source>
        <dbReference type="ARBA" id="ARBA00005690"/>
    </source>
</evidence>
<dbReference type="AlphaFoldDB" id="A0A8R7PNH7"/>
<keyword evidence="5" id="KW-0238">DNA-binding</keyword>
<dbReference type="SUPFAM" id="SSF50249">
    <property type="entry name" value="Nucleic acid-binding proteins"/>
    <property type="match status" value="1"/>
</dbReference>
<keyword evidence="2" id="KW-0479">Metal-binding</keyword>
<dbReference type="PANTHER" id="PTHR47165:SF3">
    <property type="entry name" value="RETROTRANSPOSON-LIKE PROTEIN"/>
    <property type="match status" value="1"/>
</dbReference>
<keyword evidence="8" id="KW-1185">Reference proteome</keyword>
<dbReference type="Gramene" id="TuG1812G0300000669.01.T01">
    <property type="protein sequence ID" value="TuG1812G0300000669.01.T01"/>
    <property type="gene ID" value="TuG1812G0300000669.01"/>
</dbReference>
<sequence length="246" mass="27912">MPTRPCRCRVCRDACLPLQGWHHPKIPIVHLQSQPESPVDPTQELQSSWRTIKQLQSLDPFKLSENSRFLCRAILKEIDCTKDWCYRGCFHCRKSVSRDGSEFWCSQCDPVNKKRKRPVLWYKLNAVVEDDTGTMNLVIFAEEAQQLIGVTAEELFKEITGDGGCTVPAAFSYLRGSTHTFQVAMDDWSSSIVVKWILNDNELTLVQHGGSVQSTVSSCNSQLMEEKMLILKPETELKTEDEAGAE</sequence>
<name>A0A8R7PNH7_TRIUA</name>
<evidence type="ECO:0000259" key="6">
    <source>
        <dbReference type="Pfam" id="PF08646"/>
    </source>
</evidence>
<evidence type="ECO:0000256" key="3">
    <source>
        <dbReference type="ARBA" id="ARBA00022771"/>
    </source>
</evidence>
<keyword evidence="4" id="KW-0862">Zinc</keyword>
<comment type="similarity">
    <text evidence="1">Belongs to the replication factor A protein 1 family.</text>
</comment>
<dbReference type="CDD" id="cd04476">
    <property type="entry name" value="RPA1_DBD_C"/>
    <property type="match status" value="1"/>
</dbReference>
<evidence type="ECO:0000313" key="7">
    <source>
        <dbReference type="EnsemblPlants" id="TuG1812G0300000669.01.T01"/>
    </source>
</evidence>
<dbReference type="InterPro" id="IPR013955">
    <property type="entry name" value="Rep_factor-A_C"/>
</dbReference>
<protein>
    <recommendedName>
        <fullName evidence="6">Replication factor A C-terminal domain-containing protein</fullName>
    </recommendedName>
</protein>
<dbReference type="PANTHER" id="PTHR47165">
    <property type="entry name" value="OS03G0429900 PROTEIN"/>
    <property type="match status" value="1"/>
</dbReference>
<dbReference type="Gene3D" id="2.40.50.140">
    <property type="entry name" value="Nucleic acid-binding proteins"/>
    <property type="match status" value="1"/>
</dbReference>
<reference evidence="8" key="1">
    <citation type="journal article" date="2013" name="Nature">
        <title>Draft genome of the wheat A-genome progenitor Triticum urartu.</title>
        <authorList>
            <person name="Ling H.Q."/>
            <person name="Zhao S."/>
            <person name="Liu D."/>
            <person name="Wang J."/>
            <person name="Sun H."/>
            <person name="Zhang C."/>
            <person name="Fan H."/>
            <person name="Li D."/>
            <person name="Dong L."/>
            <person name="Tao Y."/>
            <person name="Gao C."/>
            <person name="Wu H."/>
            <person name="Li Y."/>
            <person name="Cui Y."/>
            <person name="Guo X."/>
            <person name="Zheng S."/>
            <person name="Wang B."/>
            <person name="Yu K."/>
            <person name="Liang Q."/>
            <person name="Yang W."/>
            <person name="Lou X."/>
            <person name="Chen J."/>
            <person name="Feng M."/>
            <person name="Jian J."/>
            <person name="Zhang X."/>
            <person name="Luo G."/>
            <person name="Jiang Y."/>
            <person name="Liu J."/>
            <person name="Wang Z."/>
            <person name="Sha Y."/>
            <person name="Zhang B."/>
            <person name="Wu H."/>
            <person name="Tang D."/>
            <person name="Shen Q."/>
            <person name="Xue P."/>
            <person name="Zou S."/>
            <person name="Wang X."/>
            <person name="Liu X."/>
            <person name="Wang F."/>
            <person name="Yang Y."/>
            <person name="An X."/>
            <person name="Dong Z."/>
            <person name="Zhang K."/>
            <person name="Zhang X."/>
            <person name="Luo M.C."/>
            <person name="Dvorak J."/>
            <person name="Tong Y."/>
            <person name="Wang J."/>
            <person name="Yang H."/>
            <person name="Li Z."/>
            <person name="Wang D."/>
            <person name="Zhang A."/>
            <person name="Wang J."/>
        </authorList>
    </citation>
    <scope>NUCLEOTIDE SEQUENCE</scope>
    <source>
        <strain evidence="8">cv. G1812</strain>
    </source>
</reference>
<evidence type="ECO:0000256" key="4">
    <source>
        <dbReference type="ARBA" id="ARBA00022833"/>
    </source>
</evidence>
<dbReference type="Proteomes" id="UP000015106">
    <property type="component" value="Chromosome 3"/>
</dbReference>